<feature type="binding site" evidence="3 4">
    <location>
        <begin position="67"/>
        <end position="69"/>
    </location>
    <ligand>
        <name>S-adenosyl-L-methionine</name>
        <dbReference type="ChEBI" id="CHEBI:59789"/>
    </ligand>
</feature>
<comment type="catalytic activity">
    <reaction evidence="3">
        <text>prephenate + S-adenosyl-L-methionine = carboxy-S-adenosyl-L-methionine + 3-phenylpyruvate + H2O</text>
        <dbReference type="Rhea" id="RHEA:51692"/>
        <dbReference type="ChEBI" id="CHEBI:15377"/>
        <dbReference type="ChEBI" id="CHEBI:18005"/>
        <dbReference type="ChEBI" id="CHEBI:29934"/>
        <dbReference type="ChEBI" id="CHEBI:59789"/>
        <dbReference type="ChEBI" id="CHEBI:134278"/>
    </reaction>
</comment>
<dbReference type="InterPro" id="IPR029063">
    <property type="entry name" value="SAM-dependent_MTases_sf"/>
</dbReference>
<dbReference type="GO" id="GO:1904047">
    <property type="term" value="F:S-adenosyl-L-methionine binding"/>
    <property type="evidence" value="ECO:0007669"/>
    <property type="project" value="UniProtKB-UniRule"/>
</dbReference>
<dbReference type="InterPro" id="IPR005271">
    <property type="entry name" value="CmoA"/>
</dbReference>
<dbReference type="Pfam" id="PF13649">
    <property type="entry name" value="Methyltransf_25"/>
    <property type="match status" value="1"/>
</dbReference>
<dbReference type="OrthoDB" id="9779941at2"/>
<dbReference type="InterPro" id="IPR041698">
    <property type="entry name" value="Methyltransf_25"/>
</dbReference>
<evidence type="ECO:0000256" key="1">
    <source>
        <dbReference type="ARBA" id="ARBA00022679"/>
    </source>
</evidence>
<dbReference type="GO" id="GO:0008168">
    <property type="term" value="F:methyltransferase activity"/>
    <property type="evidence" value="ECO:0007669"/>
    <property type="project" value="UniProtKB-KW"/>
</dbReference>
<dbReference type="SUPFAM" id="SSF53335">
    <property type="entry name" value="S-adenosyl-L-methionine-dependent methyltransferases"/>
    <property type="match status" value="1"/>
</dbReference>
<feature type="binding site" evidence="3 4">
    <location>
        <position position="42"/>
    </location>
    <ligand>
        <name>S-adenosyl-L-methionine</name>
        <dbReference type="ChEBI" id="CHEBI:59789"/>
    </ligand>
</feature>
<feature type="binding site" evidence="3 4">
    <location>
        <position position="135"/>
    </location>
    <ligand>
        <name>S-adenosyl-L-methionine</name>
        <dbReference type="ChEBI" id="CHEBI:59789"/>
    </ligand>
</feature>
<comment type="caution">
    <text evidence="3">Lacks conserved residue(s) required for the propagation of feature annotation.</text>
</comment>
<comment type="caution">
    <text evidence="6">The sequence shown here is derived from an EMBL/GenBank/DDBJ whole genome shotgun (WGS) entry which is preliminary data.</text>
</comment>
<keyword evidence="7" id="KW-1185">Reference proteome</keyword>
<name>A0A420WTB5_9GAMM</name>
<accession>A0A420WTB5</accession>
<comment type="subunit">
    <text evidence="3">Homodimer.</text>
</comment>
<evidence type="ECO:0000256" key="2">
    <source>
        <dbReference type="ARBA" id="ARBA00022691"/>
    </source>
</evidence>
<evidence type="ECO:0000313" key="7">
    <source>
        <dbReference type="Proteomes" id="UP000281975"/>
    </source>
</evidence>
<feature type="domain" description="Methyltransferase" evidence="5">
    <location>
        <begin position="63"/>
        <end position="161"/>
    </location>
</feature>
<dbReference type="AlphaFoldDB" id="A0A420WTB5"/>
<evidence type="ECO:0000256" key="3">
    <source>
        <dbReference type="HAMAP-Rule" id="MF_01589"/>
    </source>
</evidence>
<evidence type="ECO:0000313" key="6">
    <source>
        <dbReference type="EMBL" id="RKQ96275.1"/>
    </source>
</evidence>
<protein>
    <recommendedName>
        <fullName evidence="3">Carboxy-S-adenosyl-L-methionine synthase</fullName>
        <shortName evidence="3">Cx-SAM synthase</shortName>
        <ecNumber evidence="3">2.1.3.-</ecNumber>
    </recommendedName>
</protein>
<keyword evidence="6" id="KW-0489">Methyltransferase</keyword>
<dbReference type="CDD" id="cd02440">
    <property type="entry name" value="AdoMet_MTases"/>
    <property type="match status" value="1"/>
</dbReference>
<sequence>MNDASYRDALFSTPLDRVASFSFDEQVVRCFPDMIRRSVPGYGQIIGMLGVIAARHLRHGAHVYDLGCSLGASTLALCQQLPADAFTLDAIDLSPAMVQRARDVLAEHCPGYAIGVHEGDIRTCPLQPAGLIMVNFTLQFLDPADRDAVIERLCRALEPGGVLILAEKITFADDAQRTLMSDWHHDFKRANGYSELEISQKRNALENVMIPDTLDAHHERLTRCGFTRHYTWFQHLNFAAMVAFRN</sequence>
<comment type="similarity">
    <text evidence="3">Belongs to the class I-like SAM-binding methyltransferase superfamily. Cx-SAM synthase family.</text>
</comment>
<dbReference type="PANTHER" id="PTHR43861">
    <property type="entry name" value="TRANS-ACONITATE 2-METHYLTRANSFERASE-RELATED"/>
    <property type="match status" value="1"/>
</dbReference>
<evidence type="ECO:0000256" key="4">
    <source>
        <dbReference type="PIRSR" id="PIRSR006325-1"/>
    </source>
</evidence>
<dbReference type="EC" id="2.1.3.-" evidence="3"/>
<dbReference type="GO" id="GO:0002098">
    <property type="term" value="P:tRNA wobble uridine modification"/>
    <property type="evidence" value="ECO:0007669"/>
    <property type="project" value="InterPro"/>
</dbReference>
<dbReference type="RefSeq" id="WP_121173778.1">
    <property type="nucleotide sequence ID" value="NZ_RBIN01000009.1"/>
</dbReference>
<keyword evidence="1 3" id="KW-0808">Transferase</keyword>
<dbReference type="GO" id="GO:0016743">
    <property type="term" value="F:carboxyl- or carbamoyltransferase activity"/>
    <property type="evidence" value="ECO:0007669"/>
    <property type="project" value="UniProtKB-UniRule"/>
</dbReference>
<dbReference type="Gene3D" id="3.40.50.150">
    <property type="entry name" value="Vaccinia Virus protein VP39"/>
    <property type="match status" value="1"/>
</dbReference>
<dbReference type="Proteomes" id="UP000281975">
    <property type="component" value="Unassembled WGS sequence"/>
</dbReference>
<dbReference type="PANTHER" id="PTHR43861:SF2">
    <property type="entry name" value="CARBOXY-S-ADENOSYL-L-METHIONINE SYNTHASE"/>
    <property type="match status" value="1"/>
</dbReference>
<feature type="binding site" evidence="3">
    <location>
        <position position="202"/>
    </location>
    <ligand>
        <name>S-adenosyl-L-methionine</name>
        <dbReference type="ChEBI" id="CHEBI:59789"/>
    </ligand>
</feature>
<dbReference type="GO" id="GO:0032259">
    <property type="term" value="P:methylation"/>
    <property type="evidence" value="ECO:0007669"/>
    <property type="project" value="UniProtKB-KW"/>
</dbReference>
<keyword evidence="2 3" id="KW-0949">S-adenosyl-L-methionine</keyword>
<dbReference type="HAMAP" id="MF_01589">
    <property type="entry name" value="Cx_SAM_synthase"/>
    <property type="match status" value="1"/>
</dbReference>
<reference evidence="6 7" key="1">
    <citation type="submission" date="2018-10" db="EMBL/GenBank/DDBJ databases">
        <title>Genomic Encyclopedia of Type Strains, Phase IV (KMG-IV): sequencing the most valuable type-strain genomes for metagenomic binning, comparative biology and taxonomic classification.</title>
        <authorList>
            <person name="Goeker M."/>
        </authorList>
    </citation>
    <scope>NUCLEOTIDE SEQUENCE [LARGE SCALE GENOMIC DNA]</scope>
    <source>
        <strain evidence="6 7">DSM 23229</strain>
    </source>
</reference>
<evidence type="ECO:0000259" key="5">
    <source>
        <dbReference type="Pfam" id="PF13649"/>
    </source>
</evidence>
<feature type="binding site" evidence="3 4">
    <location>
        <begin position="120"/>
        <end position="121"/>
    </location>
    <ligand>
        <name>S-adenosyl-L-methionine</name>
        <dbReference type="ChEBI" id="CHEBI:59789"/>
    </ligand>
</feature>
<dbReference type="PIRSF" id="PIRSF006325">
    <property type="entry name" value="MeTrfase_bac"/>
    <property type="match status" value="1"/>
</dbReference>
<dbReference type="EMBL" id="RBIN01000009">
    <property type="protein sequence ID" value="RKQ96275.1"/>
    <property type="molecule type" value="Genomic_DNA"/>
</dbReference>
<gene>
    <name evidence="3" type="primary">cmoA</name>
    <name evidence="6" type="ORF">C7446_2867</name>
</gene>
<organism evidence="6 7">
    <name type="scientific">Kushneria sinocarnis</name>
    <dbReference type="NCBI Taxonomy" id="595502"/>
    <lineage>
        <taxon>Bacteria</taxon>
        <taxon>Pseudomonadati</taxon>
        <taxon>Pseudomonadota</taxon>
        <taxon>Gammaproteobacteria</taxon>
        <taxon>Oceanospirillales</taxon>
        <taxon>Halomonadaceae</taxon>
        <taxon>Kushneria</taxon>
    </lineage>
</organism>
<dbReference type="NCBIfam" id="TIGR00740">
    <property type="entry name" value="carboxy-S-adenosyl-L-methionine synthase CmoA"/>
    <property type="match status" value="1"/>
</dbReference>
<comment type="function">
    <text evidence="3">Catalyzes the conversion of S-adenosyl-L-methionine (SAM) to carboxy-S-adenosyl-L-methionine (Cx-SAM).</text>
</comment>
<proteinExistence type="inferred from homology"/>